<dbReference type="AlphaFoldDB" id="A0A3Q1I1W8"/>
<dbReference type="InParanoid" id="A0A3Q1I1W8"/>
<accession>A0A3Q1I1W8</accession>
<keyword evidence="2" id="KW-1185">Reference proteome</keyword>
<sequence>VDSERQKSILSCFSPYAFLHVKKIETKKICAMLPKSPTGKFDPVLLSFLRLSGLGCIGGVYIWKFHHKCSSSSLSSALFSISSINRISNLELLCSCLIQNLNLAGNVIALTKLKNRHLNDNTNTLIQYIDAIVHLNYHSRTDDASKAKGSDVTTECDDVTAHQSTLTGTRPTQRLDIENKPTFTCLK</sequence>
<reference evidence="1" key="1">
    <citation type="submission" date="2021-04" db="EMBL/GenBank/DDBJ databases">
        <authorList>
            <consortium name="Wellcome Sanger Institute Data Sharing"/>
        </authorList>
    </citation>
    <scope>NUCLEOTIDE SEQUENCE [LARGE SCALE GENOMIC DNA]</scope>
</reference>
<protein>
    <submittedName>
        <fullName evidence="1">Uncharacterized protein</fullName>
    </submittedName>
</protein>
<organism evidence="1 2">
    <name type="scientific">Anabas testudineus</name>
    <name type="common">Climbing perch</name>
    <name type="synonym">Anthias testudineus</name>
    <dbReference type="NCBI Taxonomy" id="64144"/>
    <lineage>
        <taxon>Eukaryota</taxon>
        <taxon>Metazoa</taxon>
        <taxon>Chordata</taxon>
        <taxon>Craniata</taxon>
        <taxon>Vertebrata</taxon>
        <taxon>Euteleostomi</taxon>
        <taxon>Actinopterygii</taxon>
        <taxon>Neopterygii</taxon>
        <taxon>Teleostei</taxon>
        <taxon>Neoteleostei</taxon>
        <taxon>Acanthomorphata</taxon>
        <taxon>Anabantaria</taxon>
        <taxon>Anabantiformes</taxon>
        <taxon>Anabantoidei</taxon>
        <taxon>Anabantidae</taxon>
        <taxon>Anabas</taxon>
    </lineage>
</organism>
<evidence type="ECO:0000313" key="2">
    <source>
        <dbReference type="Proteomes" id="UP000265040"/>
    </source>
</evidence>
<evidence type="ECO:0000313" key="1">
    <source>
        <dbReference type="Ensembl" id="ENSATEP00000015412.2"/>
    </source>
</evidence>
<dbReference type="Proteomes" id="UP000265040">
    <property type="component" value="Chromosome 17"/>
</dbReference>
<proteinExistence type="predicted"/>
<dbReference type="GeneTree" id="ENSGT00940000182435"/>
<name>A0A3Q1I1W8_ANATE</name>
<reference evidence="1" key="3">
    <citation type="submission" date="2025-09" db="UniProtKB">
        <authorList>
            <consortium name="Ensembl"/>
        </authorList>
    </citation>
    <scope>IDENTIFICATION</scope>
</reference>
<reference evidence="1" key="2">
    <citation type="submission" date="2025-08" db="UniProtKB">
        <authorList>
            <consortium name="Ensembl"/>
        </authorList>
    </citation>
    <scope>IDENTIFICATION</scope>
</reference>
<dbReference type="Ensembl" id="ENSATET00000015655.2">
    <property type="protein sequence ID" value="ENSATEP00000015412.2"/>
    <property type="gene ID" value="ENSATEG00000010710.2"/>
</dbReference>